<evidence type="ECO:0000256" key="1">
    <source>
        <dbReference type="SAM" id="MobiDB-lite"/>
    </source>
</evidence>
<dbReference type="EMBL" id="CP090645">
    <property type="protein sequence ID" value="WFN24045.1"/>
    <property type="molecule type" value="Genomic_DNA"/>
</dbReference>
<reference evidence="2 3" key="1">
    <citation type="submission" date="2021-12" db="EMBL/GenBank/DDBJ databases">
        <title>Genomic and phenotypic characterization of three Burkholderia contaminans isolates recovered from different sources.</title>
        <authorList>
            <person name="Lopez De Volder A."/>
            <person name="Fan Y."/>
            <person name="Nunvar J."/>
            <person name="Herrera T."/>
            <person name="Timp W."/>
            <person name="Degrossi J."/>
        </authorList>
    </citation>
    <scope>NUCLEOTIDE SEQUENCE [LARGE SCALE GENOMIC DNA]</scope>
    <source>
        <strain evidence="2 3">LMG 23361</strain>
        <plasmid evidence="2 3">unnamed3</plasmid>
    </source>
</reference>
<name>A0ABD7YFT0_9BURK</name>
<feature type="region of interest" description="Disordered" evidence="1">
    <location>
        <begin position="78"/>
        <end position="120"/>
    </location>
</feature>
<evidence type="ECO:0000313" key="2">
    <source>
        <dbReference type="EMBL" id="WFN24045.1"/>
    </source>
</evidence>
<dbReference type="Proteomes" id="UP001220209">
    <property type="component" value="Plasmid unnamed3"/>
</dbReference>
<gene>
    <name evidence="2" type="ORF">LXE91_42425</name>
</gene>
<proteinExistence type="predicted"/>
<feature type="region of interest" description="Disordered" evidence="1">
    <location>
        <begin position="145"/>
        <end position="201"/>
    </location>
</feature>
<evidence type="ECO:0000313" key="3">
    <source>
        <dbReference type="Proteomes" id="UP001220209"/>
    </source>
</evidence>
<dbReference type="AlphaFoldDB" id="A0ABD7YFT0"/>
<protein>
    <submittedName>
        <fullName evidence="2">Uncharacterized protein</fullName>
    </submittedName>
</protein>
<organism evidence="2 3">
    <name type="scientific">Burkholderia contaminans</name>
    <dbReference type="NCBI Taxonomy" id="488447"/>
    <lineage>
        <taxon>Bacteria</taxon>
        <taxon>Pseudomonadati</taxon>
        <taxon>Pseudomonadota</taxon>
        <taxon>Betaproteobacteria</taxon>
        <taxon>Burkholderiales</taxon>
        <taxon>Burkholderiaceae</taxon>
        <taxon>Burkholderia</taxon>
        <taxon>Burkholderia cepacia complex</taxon>
    </lineage>
</organism>
<feature type="compositionally biased region" description="Low complexity" evidence="1">
    <location>
        <begin position="101"/>
        <end position="120"/>
    </location>
</feature>
<sequence>MTDLALLAHDSLALARGAEHRSKMARFREMFEYVCAAIDAGVRHLAIRDLLAKHGLDLSVATLDVMISRVRRERNLPLPRDARRAAARPVAPRTSLSEQQAPEPASAADDAPATAAQRPAGPVQSIKALVAAVVRPKVALPDDWLTSETLTHEQRRSLTPEQRAARQQARKELYFPNPLRDPSPKPASAAVDPDNPERPPA</sequence>
<dbReference type="RefSeq" id="WP_070162855.1">
    <property type="nucleotide sequence ID" value="NZ_CABVQO010000033.1"/>
</dbReference>
<keyword evidence="2" id="KW-0614">Plasmid</keyword>
<accession>A0ABD7YFT0</accession>
<geneLocation type="plasmid" evidence="2 3">
    <name>unnamed3</name>
</geneLocation>